<dbReference type="Proteomes" id="UP000028073">
    <property type="component" value="Unassembled WGS sequence"/>
</dbReference>
<dbReference type="STRING" id="1137799.GZ78_11050"/>
<dbReference type="OrthoDB" id="7052907at2"/>
<keyword evidence="2" id="KW-1185">Reference proteome</keyword>
<name>A0A081NI28_9GAMM</name>
<protein>
    <submittedName>
        <fullName evidence="1">Uncharacterized protein</fullName>
    </submittedName>
</protein>
<dbReference type="AlphaFoldDB" id="A0A081NI28"/>
<dbReference type="EMBL" id="JOKH01000002">
    <property type="protein sequence ID" value="KEQ18101.1"/>
    <property type="molecule type" value="Genomic_DNA"/>
</dbReference>
<gene>
    <name evidence="1" type="ORF">GZ78_11050</name>
</gene>
<evidence type="ECO:0000313" key="1">
    <source>
        <dbReference type="EMBL" id="KEQ18101.1"/>
    </source>
</evidence>
<organism evidence="1 2">
    <name type="scientific">Endozoicomonas numazuensis</name>
    <dbReference type="NCBI Taxonomy" id="1137799"/>
    <lineage>
        <taxon>Bacteria</taxon>
        <taxon>Pseudomonadati</taxon>
        <taxon>Pseudomonadota</taxon>
        <taxon>Gammaproteobacteria</taxon>
        <taxon>Oceanospirillales</taxon>
        <taxon>Endozoicomonadaceae</taxon>
        <taxon>Endozoicomonas</taxon>
    </lineage>
</organism>
<evidence type="ECO:0000313" key="2">
    <source>
        <dbReference type="Proteomes" id="UP000028073"/>
    </source>
</evidence>
<comment type="caution">
    <text evidence="1">The sequence shown here is derived from an EMBL/GenBank/DDBJ whole genome shotgun (WGS) entry which is preliminary data.</text>
</comment>
<reference evidence="1 2" key="1">
    <citation type="submission" date="2014-06" db="EMBL/GenBank/DDBJ databases">
        <title>Whole Genome Sequences of Three Symbiotic Endozoicomonas Bacteria.</title>
        <authorList>
            <person name="Neave M.J."/>
            <person name="Apprill A."/>
            <person name="Voolstra C.R."/>
        </authorList>
    </citation>
    <scope>NUCLEOTIDE SEQUENCE [LARGE SCALE GENOMIC DNA]</scope>
    <source>
        <strain evidence="1 2">DSM 25634</strain>
    </source>
</reference>
<proteinExistence type="predicted"/>
<sequence>MKAVHQVLHGVDLESDTFFELCKIDLKAVSPGTTRIITPKEVYKHVLKLDEHDQARLEYLATRIVGLASEVGQRVMSDLSHNTTSNPYDNALRLLAANESDFRKAEEIRYVEYHRHHGRMWDGYYLTAPVPLDKDVDLADFVQKLRAHFNNDKLVVRRQKRQRHSEHHALVTVLQFIIYREGLPVSFEVLDEEGKDVILETIHPAREYAVTYEPETGIIELYADQKVIRDVLKQTFCESVLDQEDSPEKLKLRPVNLEIFRQRPNFEDSFELKFGIKEAVVKEIDTQVSPGQGITVYKATPRKAFRSDAYQNLDDNGVSLEDSRKYKIRSVTLAFHCEATDDLPEETIVVRLSAPNSCSLRDLSQRERYLNHDLLVQMGILLEDKDKDKGNEARSV</sequence>
<accession>A0A081NI28</accession>
<dbReference type="RefSeq" id="WP_034835182.1">
    <property type="nucleotide sequence ID" value="NZ_JOKH01000002.1"/>
</dbReference>